<evidence type="ECO:0000256" key="6">
    <source>
        <dbReference type="SAM" id="Phobius"/>
    </source>
</evidence>
<feature type="domain" description="DUF2179" evidence="7">
    <location>
        <begin position="223"/>
        <end position="277"/>
    </location>
</feature>
<keyword evidence="2" id="KW-1003">Cell membrane</keyword>
<dbReference type="InterPro" id="IPR019264">
    <property type="entry name" value="DUF2179"/>
</dbReference>
<evidence type="ECO:0000256" key="4">
    <source>
        <dbReference type="ARBA" id="ARBA00022989"/>
    </source>
</evidence>
<evidence type="ECO:0000313" key="9">
    <source>
        <dbReference type="Proteomes" id="UP000198838"/>
    </source>
</evidence>
<reference evidence="8 9" key="1">
    <citation type="submission" date="2016-10" db="EMBL/GenBank/DDBJ databases">
        <authorList>
            <person name="de Groot N.N."/>
        </authorList>
    </citation>
    <scope>NUCLEOTIDE SEQUENCE [LARGE SCALE GENOMIC DNA]</scope>
    <source>
        <strain evidence="8 9">DSM 5522</strain>
    </source>
</reference>
<gene>
    <name evidence="8" type="ORF">SAMN05216249_11824</name>
</gene>
<accession>A0A1I0ZZX5</accession>
<feature type="transmembrane region" description="Helical" evidence="6">
    <location>
        <begin position="12"/>
        <end position="29"/>
    </location>
</feature>
<dbReference type="GO" id="GO:0005886">
    <property type="term" value="C:plasma membrane"/>
    <property type="evidence" value="ECO:0007669"/>
    <property type="project" value="UniProtKB-SubCell"/>
</dbReference>
<dbReference type="RefSeq" id="WP_092873812.1">
    <property type="nucleotide sequence ID" value="NZ_FOJY01000018.1"/>
</dbReference>
<evidence type="ECO:0000256" key="3">
    <source>
        <dbReference type="ARBA" id="ARBA00022692"/>
    </source>
</evidence>
<organism evidence="8 9">
    <name type="scientific">Acetitomaculum ruminis DSM 5522</name>
    <dbReference type="NCBI Taxonomy" id="1120918"/>
    <lineage>
        <taxon>Bacteria</taxon>
        <taxon>Bacillati</taxon>
        <taxon>Bacillota</taxon>
        <taxon>Clostridia</taxon>
        <taxon>Lachnospirales</taxon>
        <taxon>Lachnospiraceae</taxon>
        <taxon>Acetitomaculum</taxon>
    </lineage>
</organism>
<dbReference type="Pfam" id="PF10035">
    <property type="entry name" value="DUF2179"/>
    <property type="match status" value="1"/>
</dbReference>
<dbReference type="Pfam" id="PF02588">
    <property type="entry name" value="YitT_membrane"/>
    <property type="match status" value="1"/>
</dbReference>
<keyword evidence="3 6" id="KW-0812">Transmembrane</keyword>
<name>A0A1I0ZZX5_9FIRM</name>
<dbReference type="InterPro" id="IPR003740">
    <property type="entry name" value="YitT"/>
</dbReference>
<dbReference type="Gene3D" id="3.30.70.120">
    <property type="match status" value="1"/>
</dbReference>
<feature type="transmembrane region" description="Helical" evidence="6">
    <location>
        <begin position="60"/>
        <end position="84"/>
    </location>
</feature>
<keyword evidence="9" id="KW-1185">Reference proteome</keyword>
<feature type="transmembrane region" description="Helical" evidence="6">
    <location>
        <begin position="35"/>
        <end position="53"/>
    </location>
</feature>
<feature type="transmembrane region" description="Helical" evidence="6">
    <location>
        <begin position="104"/>
        <end position="129"/>
    </location>
</feature>
<dbReference type="PIRSF" id="PIRSF006483">
    <property type="entry name" value="Membrane_protein_YitT"/>
    <property type="match status" value="1"/>
</dbReference>
<evidence type="ECO:0000256" key="2">
    <source>
        <dbReference type="ARBA" id="ARBA00022475"/>
    </source>
</evidence>
<protein>
    <submittedName>
        <fullName evidence="8">Uncharacterized membrane-anchored protein YitT, contains DUF161 and DUF2179 domains</fullName>
    </submittedName>
</protein>
<dbReference type="STRING" id="1120918.SAMN05216249_11824"/>
<feature type="transmembrane region" description="Helical" evidence="6">
    <location>
        <begin position="176"/>
        <end position="195"/>
    </location>
</feature>
<evidence type="ECO:0000313" key="8">
    <source>
        <dbReference type="EMBL" id="SFB29858.1"/>
    </source>
</evidence>
<dbReference type="Proteomes" id="UP000198838">
    <property type="component" value="Unassembled WGS sequence"/>
</dbReference>
<feature type="transmembrane region" description="Helical" evidence="6">
    <location>
        <begin position="150"/>
        <end position="170"/>
    </location>
</feature>
<dbReference type="PANTHER" id="PTHR33545">
    <property type="entry name" value="UPF0750 MEMBRANE PROTEIN YITT-RELATED"/>
    <property type="match status" value="1"/>
</dbReference>
<dbReference type="CDD" id="cd16380">
    <property type="entry name" value="YitT_C"/>
    <property type="match status" value="1"/>
</dbReference>
<dbReference type="InterPro" id="IPR051461">
    <property type="entry name" value="UPF0750_membrane"/>
</dbReference>
<dbReference type="PANTHER" id="PTHR33545:SF5">
    <property type="entry name" value="UPF0750 MEMBRANE PROTEIN YITT"/>
    <property type="match status" value="1"/>
</dbReference>
<evidence type="ECO:0000256" key="5">
    <source>
        <dbReference type="ARBA" id="ARBA00023136"/>
    </source>
</evidence>
<dbReference type="OrthoDB" id="1758221at2"/>
<proteinExistence type="predicted"/>
<evidence type="ECO:0000259" key="7">
    <source>
        <dbReference type="Pfam" id="PF10035"/>
    </source>
</evidence>
<comment type="subcellular location">
    <subcellularLocation>
        <location evidence="1">Cell membrane</location>
        <topology evidence="1">Multi-pass membrane protein</topology>
    </subcellularLocation>
</comment>
<dbReference type="InterPro" id="IPR015867">
    <property type="entry name" value="N-reg_PII/ATP_PRibTrfase_C"/>
</dbReference>
<keyword evidence="4 6" id="KW-1133">Transmembrane helix</keyword>
<sequence length="301" mass="32895">MSSKIIQGAKKTLLILFGNFLYALAVKFFLAPTKIATAGVTGIGLAVSSVYDVSTSDVVMILNIATLLIGLVFLGKEFAAATLLSTLSYPVFLKFLEMIADDVIITEDIFLCTIYAGVVTGLALGIVLRQGASTGGMDIPPLVINKYTKIPVSLLINVFDTLVLIAQINVFSMKNILYGIIQVMIFTFVLDKMLLLGNSMTQVKIVSKEYDKIRSLILTRVDRGVTLLEAQGGYTDEKTKLVMSVISNRQLSAVEKLVHETDPEALMIVTKVNEVSGRGFTLDRSYEVSPRKGFDKFKQSN</sequence>
<evidence type="ECO:0000256" key="1">
    <source>
        <dbReference type="ARBA" id="ARBA00004651"/>
    </source>
</evidence>
<keyword evidence="5 6" id="KW-0472">Membrane</keyword>
<dbReference type="AlphaFoldDB" id="A0A1I0ZZX5"/>
<dbReference type="EMBL" id="FOJY01000018">
    <property type="protein sequence ID" value="SFB29858.1"/>
    <property type="molecule type" value="Genomic_DNA"/>
</dbReference>